<dbReference type="Gene3D" id="3.40.50.300">
    <property type="entry name" value="P-loop containing nucleotide triphosphate hydrolases"/>
    <property type="match status" value="1"/>
</dbReference>
<proteinExistence type="predicted"/>
<sequence length="1736" mass="206680">MMNNYMPKSFEEILVHPQNKLSILNFFTDIIKFNNDPILSKELEYVCNNKNTEECKTLYSLKTICVILGIQGSGKTTLIKYLCDKLNIRQCYYENEPMDYINNLRGMKERETDDDNDDDNSNKMNDNYYEHPYINFLLYSNCKIGNTKKDKTQSGEKRNHIIQNKKYIGKNAEHKSTSVYNNNNNNINYIDDGDDNAVNRSINYNDNYNYHNYNSMLNDKFSIGGKKRIVDSNIPDGPNKFVKISNSNKINYRGTINSSLSSNNHFNNNNNNYYYYNNRWSKEMIIEKLTECNNMIIQLIKLWFKLYVTYMNILKELFKYSESLGNEKKCTFPFFKQNRFYRIINKKFLLCVKIFKKINNILSVLHNLKDTILKEFNEFIRMEKQHLINLFVEGNYNEEMIEALNKLYHTNEGINITIKESNDMSFCTNKNLHLYNKLKVELNEEWDIRASLIEEMKDYIERKNMNKELEKYIESNNNIMYVEKENSTSITIPMINEENMNDFYIRNKYMNKNKYNNKNKYICRDSSTCTGSDDSTCLDNNSVKSTIYETESYITNILTNHTLNKYIEHFIEINKSKKVIKELCVSNNLKRNFNEHYLNIIQELNKSMNDLNNINYIEIKKGKINFPHFMILPKDIHDIFLKENKEKDFSSFDNENILIQLLMINNYNINFINNFNLKNIIKEVIIIHMLLIINIKDIIIINMNLVNHIKMDVINNLIMTNNLIKKKKKSFKNDYIFGKNLLDKLTSIMLKKDNEEQNYENIIYDDINNIKELEEKKSGKDSVTDNDKYTKENKNITKINITCSFENSIIMIKESLNVSPKVNNKLIKYAYEIYKLNNNIINNLIQSNTLYNNIIKSLHNEIYIKNQLINNFVDIIDIQNEMLDFLFWILSNNSNENVMDIIMKSSLYKKVMDIDIKEKNKREKERIFYHNHFINTRAIIIDELPISELEYSEAFRNSCIFTMQFILNRINYCKEKIIKYKNGDMNQIKEKNETHKIYTTNQKDNNNNNNNNNNYNNNNVVCKSNMECNTNFYMLGKDNLECFKINPMIILINSYDQIKTVNSLLGFDINNSPYVHFVKLKKIHPAYFEKILIERYYCKMIHSNKNIKDVIKNYAHNCNGDIRSCFNALDLLSRIPNVSQMNINELNNISNTYQNDIFHFVKSVLYNNIPSDYTSRDDISPLFYLNLHTYTKDEYFSNDIDYEHIKIEENYKNYNNINISSKNNLNHKIINHDDKKDHFVNNKMKDANLLIVNNKEEKNNVNNFIKQYDIDHIHDEQNIYISNRNYNNDKIIQNNKNINSYENFQILLKELDNQSDMMNIFEKFQIVSLLKENYLYFYNNLSDIAKLFTNLSIIEYSFCGLNCTNLLMRKSHENQNGDVSRFINDHFMLTYMYFMICNSNIPKGVLYGNHISQNNKINVNINDLQRNEMNNEENGYKERVENVVKNMNTIISIDKNNNNINNVNSNNNNNNNNNINNISNNNYYYCTSLSSMDKKIKINNHTSIQPQSIHLKNIFFSFKTNPMYKYYHHCSILRKELYDRYIMIVIRKLTNECINDFENIISKYCFLLRANHELFSSIFPSYILLIINYWNGQYINECNIPKYEEIKEKNECDNTTNNEYDNKIFINKIESNNFKTALYSNKVNEIIDNFTPTCTNNENRKKHINEIILFTETFITPKFIALFFPSYLKYLKDGTKQKKYVLNFIGNQAVSIETYFEMRNVLKLNDIAFFNYFFQY</sequence>
<evidence type="ECO:0000313" key="2">
    <source>
        <dbReference type="Proteomes" id="UP000030694"/>
    </source>
</evidence>
<evidence type="ECO:0000313" key="1">
    <source>
        <dbReference type="EMBL" id="ETW60377.1"/>
    </source>
</evidence>
<accession>A0A024X4C2</accession>
<protein>
    <submittedName>
        <fullName evidence="1">Uncharacterized protein</fullName>
    </submittedName>
</protein>
<dbReference type="EMBL" id="KI927529">
    <property type="protein sequence ID" value="ETW60377.1"/>
    <property type="molecule type" value="Genomic_DNA"/>
</dbReference>
<name>A0A024X4C2_PLAFC</name>
<gene>
    <name evidence="1" type="ORF">PFMC_03658</name>
</gene>
<reference evidence="1 2" key="2">
    <citation type="submission" date="2013-02" db="EMBL/GenBank/DDBJ databases">
        <title>The Genome Sequence of Plasmodium falciparum CAMP/Malaysia.</title>
        <authorList>
            <consortium name="The Broad Institute Genome Sequencing Platform"/>
            <consortium name="The Broad Institute Genome Sequencing Center for Infectious Disease"/>
            <person name="Neafsey D."/>
            <person name="Cheeseman I."/>
            <person name="Volkman S."/>
            <person name="Adams J."/>
            <person name="Walker B."/>
            <person name="Young S.K."/>
            <person name="Zeng Q."/>
            <person name="Gargeya S."/>
            <person name="Fitzgerald M."/>
            <person name="Haas B."/>
            <person name="Abouelleil A."/>
            <person name="Alvarado L."/>
            <person name="Arachchi H.M."/>
            <person name="Berlin A.M."/>
            <person name="Chapman S.B."/>
            <person name="Dewar J."/>
            <person name="Goldberg J."/>
            <person name="Griggs A."/>
            <person name="Gujja S."/>
            <person name="Hansen M."/>
            <person name="Howarth C."/>
            <person name="Imamovic A."/>
            <person name="Larimer J."/>
            <person name="McCowan C."/>
            <person name="Murphy C."/>
            <person name="Neiman D."/>
            <person name="Pearson M."/>
            <person name="Priest M."/>
            <person name="Roberts A."/>
            <person name="Saif S."/>
            <person name="Shea T."/>
            <person name="Sisk P."/>
            <person name="Sykes S."/>
            <person name="Wortman J."/>
            <person name="Nusbaum C."/>
            <person name="Birren B."/>
        </authorList>
    </citation>
    <scope>NUCLEOTIDE SEQUENCE [LARGE SCALE GENOMIC DNA]</scope>
    <source>
        <strain evidence="1 2">CAMP/Malaysia</strain>
    </source>
</reference>
<organism evidence="1 2">
    <name type="scientific">Plasmodium falciparum (isolate Camp / Malaysia)</name>
    <dbReference type="NCBI Taxonomy" id="5835"/>
    <lineage>
        <taxon>Eukaryota</taxon>
        <taxon>Sar</taxon>
        <taxon>Alveolata</taxon>
        <taxon>Apicomplexa</taxon>
        <taxon>Aconoidasida</taxon>
        <taxon>Haemosporida</taxon>
        <taxon>Plasmodiidae</taxon>
        <taxon>Plasmodium</taxon>
        <taxon>Plasmodium (Laverania)</taxon>
    </lineage>
</organism>
<reference evidence="1 2" key="1">
    <citation type="submission" date="2013-02" db="EMBL/GenBank/DDBJ databases">
        <title>The Genome Annotation of Plasmodium falciparum CAMP/Malaysia.</title>
        <authorList>
            <consortium name="The Broad Institute Genome Sequencing Platform"/>
            <consortium name="The Broad Institute Genome Sequencing Center for Infectious Disease"/>
            <person name="Neafsey D."/>
            <person name="Hoffman S."/>
            <person name="Volkman S."/>
            <person name="Rosenthal P."/>
            <person name="Walker B."/>
            <person name="Young S.K."/>
            <person name="Zeng Q."/>
            <person name="Gargeya S."/>
            <person name="Fitzgerald M."/>
            <person name="Haas B."/>
            <person name="Abouelleil A."/>
            <person name="Allen A.W."/>
            <person name="Alvarado L."/>
            <person name="Arachchi H.M."/>
            <person name="Berlin A.M."/>
            <person name="Chapman S.B."/>
            <person name="Gainer-Dewar J."/>
            <person name="Goldberg J."/>
            <person name="Griggs A."/>
            <person name="Gujja S."/>
            <person name="Hansen M."/>
            <person name="Howarth C."/>
            <person name="Imamovic A."/>
            <person name="Ireland A."/>
            <person name="Larimer J."/>
            <person name="McCowan C."/>
            <person name="Murphy C."/>
            <person name="Pearson M."/>
            <person name="Poon T.W."/>
            <person name="Priest M."/>
            <person name="Roberts A."/>
            <person name="Saif S."/>
            <person name="Shea T."/>
            <person name="Sisk P."/>
            <person name="Sykes S."/>
            <person name="Wortman J."/>
            <person name="Nusbaum C."/>
            <person name="Birren B."/>
        </authorList>
    </citation>
    <scope>NUCLEOTIDE SEQUENCE [LARGE SCALE GENOMIC DNA]</scope>
    <source>
        <strain evidence="1 2">CAMP/Malaysia</strain>
    </source>
</reference>
<dbReference type="OMA" id="MNKYYHH"/>
<dbReference type="InterPro" id="IPR027417">
    <property type="entry name" value="P-loop_NTPase"/>
</dbReference>
<dbReference type="SUPFAM" id="SSF52540">
    <property type="entry name" value="P-loop containing nucleoside triphosphate hydrolases"/>
    <property type="match status" value="1"/>
</dbReference>
<dbReference type="OrthoDB" id="380368at2759"/>
<dbReference type="Proteomes" id="UP000030694">
    <property type="component" value="Unassembled WGS sequence"/>
</dbReference>